<protein>
    <recommendedName>
        <fullName evidence="1">DUF4062 domain-containing protein</fullName>
    </recommendedName>
</protein>
<accession>A0A1B2HLH5</accession>
<dbReference type="STRING" id="1586287.BBK82_23410"/>
<dbReference type="AlphaFoldDB" id="A0A1B2HLH5"/>
<reference evidence="2 3" key="1">
    <citation type="submission" date="2016-07" db="EMBL/GenBank/DDBJ databases">
        <title>Complete genome sequence of the Lentzea guizhouensis DHS C013.</title>
        <authorList>
            <person name="Cao C."/>
        </authorList>
    </citation>
    <scope>NUCLEOTIDE SEQUENCE [LARGE SCALE GENOMIC DNA]</scope>
    <source>
        <strain evidence="2 3">DHS C013</strain>
    </source>
</reference>
<keyword evidence="3" id="KW-1185">Reference proteome</keyword>
<dbReference type="KEGG" id="led:BBK82_23410"/>
<dbReference type="InterPro" id="IPR027417">
    <property type="entry name" value="P-loop_NTPase"/>
</dbReference>
<dbReference type="InterPro" id="IPR025139">
    <property type="entry name" value="DUF4062"/>
</dbReference>
<dbReference type="SUPFAM" id="SSF48371">
    <property type="entry name" value="ARM repeat"/>
    <property type="match status" value="1"/>
</dbReference>
<dbReference type="Pfam" id="PF13271">
    <property type="entry name" value="DUF4062"/>
    <property type="match status" value="1"/>
</dbReference>
<dbReference type="OrthoDB" id="135105at2"/>
<evidence type="ECO:0000259" key="1">
    <source>
        <dbReference type="Pfam" id="PF13271"/>
    </source>
</evidence>
<proteinExistence type="predicted"/>
<evidence type="ECO:0000313" key="3">
    <source>
        <dbReference type="Proteomes" id="UP000093053"/>
    </source>
</evidence>
<name>A0A1B2HLH5_9PSEU</name>
<dbReference type="SUPFAM" id="SSF52540">
    <property type="entry name" value="P-loop containing nucleoside triphosphate hydrolases"/>
    <property type="match status" value="1"/>
</dbReference>
<evidence type="ECO:0000313" key="2">
    <source>
        <dbReference type="EMBL" id="ANZ38569.1"/>
    </source>
</evidence>
<gene>
    <name evidence="2" type="ORF">BBK82_23410</name>
</gene>
<feature type="domain" description="DUF4062" evidence="1">
    <location>
        <begin position="4"/>
        <end position="85"/>
    </location>
</feature>
<dbReference type="Proteomes" id="UP000093053">
    <property type="component" value="Chromosome"/>
</dbReference>
<dbReference type="Gene3D" id="1.25.10.10">
    <property type="entry name" value="Leucine-rich Repeat Variant"/>
    <property type="match status" value="1"/>
</dbReference>
<dbReference type="InterPro" id="IPR011989">
    <property type="entry name" value="ARM-like"/>
</dbReference>
<dbReference type="InterPro" id="IPR016024">
    <property type="entry name" value="ARM-type_fold"/>
</dbReference>
<dbReference type="Gene3D" id="3.40.50.300">
    <property type="entry name" value="P-loop containing nucleotide triphosphate hydrolases"/>
    <property type="match status" value="1"/>
</dbReference>
<organism evidence="2 3">
    <name type="scientific">Lentzea guizhouensis</name>
    <dbReference type="NCBI Taxonomy" id="1586287"/>
    <lineage>
        <taxon>Bacteria</taxon>
        <taxon>Bacillati</taxon>
        <taxon>Actinomycetota</taxon>
        <taxon>Actinomycetes</taxon>
        <taxon>Pseudonocardiales</taxon>
        <taxon>Pseudonocardiaceae</taxon>
        <taxon>Lentzea</taxon>
    </lineage>
</organism>
<dbReference type="PANTHER" id="PTHR46844">
    <property type="entry name" value="SLR5058 PROTEIN"/>
    <property type="match status" value="1"/>
</dbReference>
<dbReference type="RefSeq" id="WP_065916916.1">
    <property type="nucleotide sequence ID" value="NZ_CP016793.1"/>
</dbReference>
<dbReference type="PANTHER" id="PTHR46844:SF1">
    <property type="entry name" value="SLR5058 PROTEIN"/>
    <property type="match status" value="1"/>
</dbReference>
<sequence length="955" mass="107580">MALVYVSSTFADLREHREAVRMAIRRLGHKDIAMEHYVAEDVRPVDRCLSDVRSADLYVVVMAWRYGFIPPGHTQSITELEYRAAVEAGIPVLAFVLSEDEPWPRKLMELRDEVEAFRTELLEARIAGVFGSKDDLARQVSEGVQKWSSGTGEASTDWYAYQQAVVERYRYVRLSVIAGAQHDRMARIPLLDVFVSQQLRAGRPNFDLPDEEGAGGPALTEDGAAVLGREPKQVVLGGPGSGKSTLFQVTLLNAVDPVAFLVELREYVLVGSQDFVAFLVANTWEKFGVRVTEAQLAEALKAGATIFFDGLDEIFDRAAHARVINQFHAFTTRFPEARLVVSSRIVGYDPDELGLAGFEHYTLLDFGLKEIRSFVPAWYQHYTFEGDERDAAGLVDRIADNPRLLELAGNPLLLTMMAVLYKHQDLPEKRWKLYERCTDVLLEDWDVKRKRIDSLELLPLGFRLGRDQKAEILQNIAMAMLSARPGSGRELNAIAYEPLRDIIAAYLERQYAKSAGEAQATAVEILNHLRERTFVLAETGEGVFGFVHRTFMEYFVARHVLAEFNRRKADYGWLKAEVYWKHWQNAEWHEPLLLLSAMLAGQGSPIREVVTALAEVRLVAGRPFALRCLGETGTVAAEDQDWAADLVHRMVDELSFIPPKDAFRAEYAADVAAALSSVAGSFPFQPVTLQLISEYRNSSVISNRITGFQLELATAPRSERRRMAMSALPDKDEAVRRAAIAVLDRDSGDEAVFGAFLTALERERNTRVREPLITALDRGWPGRRAVLDAIAWRSVQETSYKHAIWVAKHLAIAWAGDPGARDIVIQLPSEAPAEKCREVVDAVASALVKGWRGQLDFAHFLERHMDGGEFPVKWAAVRTCAIAHIRVLYQWVWDHPEAFGRFELIEVMRATYRHKAVAEWIVRLMNEHPDPHLREAAGQALERVYGRRTVPLRET</sequence>
<dbReference type="EMBL" id="CP016793">
    <property type="protein sequence ID" value="ANZ38569.1"/>
    <property type="molecule type" value="Genomic_DNA"/>
</dbReference>